<keyword evidence="1" id="KW-0282">Flagellum</keyword>
<proteinExistence type="predicted"/>
<name>A0A376KZV8_ECOLX</name>
<keyword evidence="1" id="KW-0966">Cell projection</keyword>
<accession>A0A376KZV8</accession>
<evidence type="ECO:0000313" key="1">
    <source>
        <dbReference type="EMBL" id="STE88184.1"/>
    </source>
</evidence>
<sequence length="83" mass="8281">MAMQALMALLLPQPAAPHQDTPQPRNVATSPVIQQLTKAVGAKRAATPDATAGTHAVAAAVAGTDQSVAAGEARTAGQTGDLR</sequence>
<organism evidence="1 2">
    <name type="scientific">Escherichia coli</name>
    <dbReference type="NCBI Taxonomy" id="562"/>
    <lineage>
        <taxon>Bacteria</taxon>
        <taxon>Pseudomonadati</taxon>
        <taxon>Pseudomonadota</taxon>
        <taxon>Gammaproteobacteria</taxon>
        <taxon>Enterobacterales</taxon>
        <taxon>Enterobacteriaceae</taxon>
        <taxon>Escherichia</taxon>
    </lineage>
</organism>
<gene>
    <name evidence="1" type="primary">lafE_2</name>
    <name evidence="1" type="ORF">NCTC10418_05878</name>
</gene>
<dbReference type="AlphaFoldDB" id="A0A376KZV8"/>
<keyword evidence="1" id="KW-0969">Cilium</keyword>
<dbReference type="Proteomes" id="UP000255460">
    <property type="component" value="Unassembled WGS sequence"/>
</dbReference>
<dbReference type="EMBL" id="UFZQ01000001">
    <property type="protein sequence ID" value="STE88184.1"/>
    <property type="molecule type" value="Genomic_DNA"/>
</dbReference>
<evidence type="ECO:0000313" key="2">
    <source>
        <dbReference type="Proteomes" id="UP000255460"/>
    </source>
</evidence>
<reference evidence="1 2" key="1">
    <citation type="submission" date="2018-06" db="EMBL/GenBank/DDBJ databases">
        <authorList>
            <consortium name="Pathogen Informatics"/>
            <person name="Doyle S."/>
        </authorList>
    </citation>
    <scope>NUCLEOTIDE SEQUENCE [LARGE SCALE GENOMIC DNA]</scope>
    <source>
        <strain evidence="1 2">NCTC10418</strain>
    </source>
</reference>
<protein>
    <submittedName>
        <fullName evidence="1">Lateral flagellar hook length control protein (FliK-like)</fullName>
    </submittedName>
</protein>